<comment type="caution">
    <text evidence="7">The sequence shown here is derived from an EMBL/GenBank/DDBJ whole genome shotgun (WGS) entry which is preliminary data.</text>
</comment>
<accession>A0ABT3X3A6</accession>
<comment type="similarity">
    <text evidence="2">Belongs to the bacterial solute-binding protein 5 family.</text>
</comment>
<keyword evidence="3 5" id="KW-0732">Signal</keyword>
<dbReference type="Gene3D" id="3.40.190.10">
    <property type="entry name" value="Periplasmic binding protein-like II"/>
    <property type="match status" value="1"/>
</dbReference>
<dbReference type="PANTHER" id="PTHR30290">
    <property type="entry name" value="PERIPLASMIC BINDING COMPONENT OF ABC TRANSPORTER"/>
    <property type="match status" value="1"/>
</dbReference>
<dbReference type="PROSITE" id="PS01040">
    <property type="entry name" value="SBP_BACTERIAL_5"/>
    <property type="match status" value="1"/>
</dbReference>
<dbReference type="InterPro" id="IPR000914">
    <property type="entry name" value="SBP_5_dom"/>
</dbReference>
<dbReference type="PANTHER" id="PTHR30290:SF81">
    <property type="entry name" value="OLIGOPEPTIDE-BINDING PROTEIN OPPA"/>
    <property type="match status" value="1"/>
</dbReference>
<evidence type="ECO:0000259" key="6">
    <source>
        <dbReference type="Pfam" id="PF00496"/>
    </source>
</evidence>
<evidence type="ECO:0000313" key="8">
    <source>
        <dbReference type="Proteomes" id="UP001208017"/>
    </source>
</evidence>
<feature type="domain" description="Solute-binding protein family 5" evidence="6">
    <location>
        <begin position="102"/>
        <end position="477"/>
    </location>
</feature>
<evidence type="ECO:0000256" key="1">
    <source>
        <dbReference type="ARBA" id="ARBA00004193"/>
    </source>
</evidence>
<dbReference type="PIRSF" id="PIRSF002741">
    <property type="entry name" value="MppA"/>
    <property type="match status" value="1"/>
</dbReference>
<dbReference type="InterPro" id="IPR030678">
    <property type="entry name" value="Peptide/Ni-bd"/>
</dbReference>
<dbReference type="SUPFAM" id="SSF53850">
    <property type="entry name" value="Periplasmic binding protein-like II"/>
    <property type="match status" value="1"/>
</dbReference>
<dbReference type="RefSeq" id="WP_267152172.1">
    <property type="nucleotide sequence ID" value="NZ_JAPMLT010000007.1"/>
</dbReference>
<reference evidence="7 8" key="1">
    <citation type="submission" date="2022-11" db="EMBL/GenBank/DDBJ databases">
        <title>Study of microbial diversity in lake waters.</title>
        <authorList>
            <person name="Zhang J."/>
        </authorList>
    </citation>
    <scope>NUCLEOTIDE SEQUENCE [LARGE SCALE GENOMIC DNA]</scope>
    <source>
        <strain evidence="7 8">DT12</strain>
    </source>
</reference>
<name>A0ABT3X3A6_9BACL</name>
<keyword evidence="8" id="KW-1185">Reference proteome</keyword>
<dbReference type="Gene3D" id="3.10.105.10">
    <property type="entry name" value="Dipeptide-binding Protein, Domain 3"/>
    <property type="match status" value="1"/>
</dbReference>
<evidence type="ECO:0000256" key="3">
    <source>
        <dbReference type="ARBA" id="ARBA00022729"/>
    </source>
</evidence>
<protein>
    <submittedName>
        <fullName evidence="7">ABC transporter substrate-binding protein</fullName>
    </submittedName>
</protein>
<dbReference type="PROSITE" id="PS51257">
    <property type="entry name" value="PROKAR_LIPOPROTEIN"/>
    <property type="match status" value="1"/>
</dbReference>
<dbReference type="EMBL" id="JAPMLT010000007">
    <property type="protein sequence ID" value="MCX7570926.1"/>
    <property type="molecule type" value="Genomic_DNA"/>
</dbReference>
<dbReference type="InterPro" id="IPR039424">
    <property type="entry name" value="SBP_5"/>
</dbReference>
<dbReference type="CDD" id="cd00995">
    <property type="entry name" value="PBP2_NikA_DppA_OppA_like"/>
    <property type="match status" value="1"/>
</dbReference>
<dbReference type="Proteomes" id="UP001208017">
    <property type="component" value="Unassembled WGS sequence"/>
</dbReference>
<feature type="chain" id="PRO_5046192550" evidence="5">
    <location>
        <begin position="27"/>
        <end position="559"/>
    </location>
</feature>
<feature type="signal peptide" evidence="5">
    <location>
        <begin position="1"/>
        <end position="26"/>
    </location>
</feature>
<evidence type="ECO:0000313" key="7">
    <source>
        <dbReference type="EMBL" id="MCX7570926.1"/>
    </source>
</evidence>
<comment type="subcellular location">
    <subcellularLocation>
        <location evidence="1">Cell membrane</location>
        <topology evidence="1">Lipid-anchor</topology>
    </subcellularLocation>
</comment>
<evidence type="ECO:0000256" key="5">
    <source>
        <dbReference type="SAM" id="SignalP"/>
    </source>
</evidence>
<proteinExistence type="inferred from homology"/>
<dbReference type="Pfam" id="PF00496">
    <property type="entry name" value="SBP_bac_5"/>
    <property type="match status" value="1"/>
</dbReference>
<feature type="region of interest" description="Disordered" evidence="4">
    <location>
        <begin position="30"/>
        <end position="53"/>
    </location>
</feature>
<feature type="compositionally biased region" description="Polar residues" evidence="4">
    <location>
        <begin position="36"/>
        <end position="49"/>
    </location>
</feature>
<dbReference type="Gene3D" id="3.90.76.10">
    <property type="entry name" value="Dipeptide-binding Protein, Domain 1"/>
    <property type="match status" value="1"/>
</dbReference>
<evidence type="ECO:0000256" key="4">
    <source>
        <dbReference type="SAM" id="MobiDB-lite"/>
    </source>
</evidence>
<gene>
    <name evidence="7" type="ORF">OS242_13335</name>
</gene>
<sequence length="559" mass="61745">MYKGWKTTASLLVASTLLLSACSTETEETATPVDLKNSSSEVTLASDMSKNPEAAKKRNDTFIAGMSSPQGVFNPYFYHNGWDGNVTSVLFGSLVDVDKSGKYIPSLAEKWVLSDNQLTYTFTLKKGLKFSDGSPLTADDVAFTLTMLHDKTYDGETDVSQVQIKGGQDYKEGKATSISGIEVIDPLNIKITTEKVNALSLQILGGPVLSKAYYGKNYSPGNLDHLRTLHGAPVGAGPYKLEKYIPGQEVRTKANEHYFAGKPAIENFIYKVTTSDTNLQLFQTGETDYDGFTANPDNFEQLKSLGFANINVMTSSAYSYLDVNHKRHLKDKNVRQALMYGIDRKQIVDATFRGYGEVANEPISPISWAFTPDINPYDFNQQKAKELLDAAGWKAGADGIREKDGQKLKLTLLTRKGNDALITIAKQNLQDIGIVLEVEVMDFNAMLDKMEKGDYDLSSVSTPGMVDPAESAQNFLSTIADNGYNNPAIDQLILQGQSTLDIDKRKPIYQKLFKELNEDVPSIFLWYRKSMTAHNGRIQGLEPNAYTGIIGDLPKLKIQ</sequence>
<evidence type="ECO:0000256" key="2">
    <source>
        <dbReference type="ARBA" id="ARBA00005695"/>
    </source>
</evidence>
<organism evidence="7 8">
    <name type="scientific">Tumebacillus lacus</name>
    <dbReference type="NCBI Taxonomy" id="2995335"/>
    <lineage>
        <taxon>Bacteria</taxon>
        <taxon>Bacillati</taxon>
        <taxon>Bacillota</taxon>
        <taxon>Bacilli</taxon>
        <taxon>Bacillales</taxon>
        <taxon>Alicyclobacillaceae</taxon>
        <taxon>Tumebacillus</taxon>
    </lineage>
</organism>
<dbReference type="InterPro" id="IPR023765">
    <property type="entry name" value="SBP_5_CS"/>
</dbReference>